<dbReference type="EMBL" id="BSNM01000009">
    <property type="protein sequence ID" value="GLQ30802.1"/>
    <property type="molecule type" value="Genomic_DNA"/>
</dbReference>
<comment type="caution">
    <text evidence="2">The sequence shown here is derived from an EMBL/GenBank/DDBJ whole genome shotgun (WGS) entry which is preliminary data.</text>
</comment>
<organism evidence="2 3">
    <name type="scientific">Litoribrevibacter albus</name>
    <dbReference type="NCBI Taxonomy" id="1473156"/>
    <lineage>
        <taxon>Bacteria</taxon>
        <taxon>Pseudomonadati</taxon>
        <taxon>Pseudomonadota</taxon>
        <taxon>Gammaproteobacteria</taxon>
        <taxon>Oceanospirillales</taxon>
        <taxon>Oceanospirillaceae</taxon>
        <taxon>Litoribrevibacter</taxon>
    </lineage>
</organism>
<dbReference type="InterPro" id="IPR025979">
    <property type="entry name" value="ChrR-like_cupin_dom"/>
</dbReference>
<dbReference type="Proteomes" id="UP001161389">
    <property type="component" value="Unassembled WGS sequence"/>
</dbReference>
<dbReference type="Pfam" id="PF12973">
    <property type="entry name" value="Cupin_7"/>
    <property type="match status" value="1"/>
</dbReference>
<proteinExistence type="predicted"/>
<dbReference type="Gene3D" id="1.10.10.1320">
    <property type="entry name" value="Anti-sigma factor, zinc-finger domain"/>
    <property type="match status" value="1"/>
</dbReference>
<dbReference type="NCBIfam" id="TIGR02451">
    <property type="entry name" value="anti_sig_ChrR"/>
    <property type="match status" value="1"/>
</dbReference>
<accession>A0AA37S7W5</accession>
<feature type="domain" description="ChrR-like cupin" evidence="1">
    <location>
        <begin position="102"/>
        <end position="193"/>
    </location>
</feature>
<dbReference type="InterPro" id="IPR041916">
    <property type="entry name" value="Anti_sigma_zinc_sf"/>
</dbReference>
<dbReference type="SUPFAM" id="SSF51182">
    <property type="entry name" value="RmlC-like cupins"/>
    <property type="match status" value="1"/>
</dbReference>
<evidence type="ECO:0000313" key="2">
    <source>
        <dbReference type="EMBL" id="GLQ30802.1"/>
    </source>
</evidence>
<protein>
    <submittedName>
        <fullName evidence="2">Transcriptional regulator</fullName>
    </submittedName>
</protein>
<dbReference type="Gene3D" id="2.60.120.10">
    <property type="entry name" value="Jelly Rolls"/>
    <property type="match status" value="1"/>
</dbReference>
<evidence type="ECO:0000313" key="3">
    <source>
        <dbReference type="Proteomes" id="UP001161389"/>
    </source>
</evidence>
<dbReference type="RefSeq" id="WP_284380161.1">
    <property type="nucleotide sequence ID" value="NZ_BSNM01000009.1"/>
</dbReference>
<dbReference type="AlphaFoldDB" id="A0AA37S7W5"/>
<dbReference type="InterPro" id="IPR012807">
    <property type="entry name" value="Anti-sigma_ChrR"/>
</dbReference>
<evidence type="ECO:0000259" key="1">
    <source>
        <dbReference type="Pfam" id="PF12973"/>
    </source>
</evidence>
<reference evidence="2" key="2">
    <citation type="submission" date="2023-01" db="EMBL/GenBank/DDBJ databases">
        <title>Draft genome sequence of Litoribrevibacter albus strain NBRC 110071.</title>
        <authorList>
            <person name="Sun Q."/>
            <person name="Mori K."/>
        </authorList>
    </citation>
    <scope>NUCLEOTIDE SEQUENCE</scope>
    <source>
        <strain evidence="2">NBRC 110071</strain>
    </source>
</reference>
<reference evidence="2" key="1">
    <citation type="journal article" date="2014" name="Int. J. Syst. Evol. Microbiol.">
        <title>Complete genome sequence of Corynebacterium casei LMG S-19264T (=DSM 44701T), isolated from a smear-ripened cheese.</title>
        <authorList>
            <consortium name="US DOE Joint Genome Institute (JGI-PGF)"/>
            <person name="Walter F."/>
            <person name="Albersmeier A."/>
            <person name="Kalinowski J."/>
            <person name="Ruckert C."/>
        </authorList>
    </citation>
    <scope>NUCLEOTIDE SEQUENCE</scope>
    <source>
        <strain evidence="2">NBRC 110071</strain>
    </source>
</reference>
<gene>
    <name evidence="2" type="ORF">GCM10007876_12810</name>
</gene>
<dbReference type="CDD" id="cd20301">
    <property type="entry name" value="cupin_ChrR"/>
    <property type="match status" value="1"/>
</dbReference>
<dbReference type="InterPro" id="IPR011051">
    <property type="entry name" value="RmlC_Cupin_sf"/>
</dbReference>
<dbReference type="InterPro" id="IPR014710">
    <property type="entry name" value="RmlC-like_jellyroll"/>
</dbReference>
<keyword evidence="3" id="KW-1185">Reference proteome</keyword>
<sequence length="212" mass="23635">MANYHPNDELLMTFTAGHLTNALGILVACHVDRCKVCQAKAHSFEQLGGDILELAEPVAVSNTTRTALLNRLNDTVKPDHKVETNPDSRVPRPLWRFIDNDLNQLNWKGLIPSIQEITLPFSNDTYTAKLFKISAGKEIAEHTHKGNEFTLVLDGAFSDILGSYYPGDFVVANTDTLHRPYAHKDKDCICFAVLDAPLKMTGLFTQLLNPFL</sequence>
<name>A0AA37S7W5_9GAMM</name>